<dbReference type="InterPro" id="IPR002132">
    <property type="entry name" value="Ribosomal_uL5"/>
</dbReference>
<dbReference type="HAMAP" id="MF_01333_B">
    <property type="entry name" value="Ribosomal_uL5_B"/>
    <property type="match status" value="1"/>
</dbReference>
<proteinExistence type="inferred from homology"/>
<dbReference type="Gene3D" id="3.30.1440.10">
    <property type="match status" value="1"/>
</dbReference>
<dbReference type="GO" id="GO:0005840">
    <property type="term" value="C:ribosome"/>
    <property type="evidence" value="ECO:0007669"/>
    <property type="project" value="UniProtKB-KW"/>
</dbReference>
<dbReference type="GO" id="GO:0006412">
    <property type="term" value="P:translation"/>
    <property type="evidence" value="ECO:0007669"/>
    <property type="project" value="InterPro"/>
</dbReference>
<dbReference type="InterPro" id="IPR022803">
    <property type="entry name" value="Ribosomal_uL5_dom_sf"/>
</dbReference>
<name>H9LSD6_EMIHU</name>
<dbReference type="PIRSF" id="PIRSF002161">
    <property type="entry name" value="Ribosomal_L5"/>
    <property type="match status" value="1"/>
</dbReference>
<dbReference type="Pfam" id="PF00281">
    <property type="entry name" value="Ribosomal_L5"/>
    <property type="match status" value="1"/>
</dbReference>
<evidence type="ECO:0000259" key="5">
    <source>
        <dbReference type="Pfam" id="PF00281"/>
    </source>
</evidence>
<evidence type="ECO:0000259" key="6">
    <source>
        <dbReference type="Pfam" id="PF00673"/>
    </source>
</evidence>
<dbReference type="FunFam" id="3.30.1440.10:FF:000001">
    <property type="entry name" value="50S ribosomal protein L5"/>
    <property type="match status" value="1"/>
</dbReference>
<dbReference type="NCBIfam" id="NF000585">
    <property type="entry name" value="PRK00010.1"/>
    <property type="match status" value="1"/>
</dbReference>
<comment type="similarity">
    <text evidence="1 4">Belongs to the universal ribosomal protein uL5 family.</text>
</comment>
<evidence type="ECO:0000256" key="4">
    <source>
        <dbReference type="RuleBase" id="RU003930"/>
    </source>
</evidence>
<sequence length="182" mass="20487">MKKDTKNLYKEKIVPSLMEEYGYKNVQLVPKLLKISINRGLGEEARSSKEMDANLKELAVIAGQQPTVNKARKSIAGFKIRDGMPVGASVTLRQDRMYAFLERLIHITLPRVRDFRGISAEGFDGRGNYNLGIKDQLIFPEISYDDVNQLQGFDISIVTSANTDEEAYSLLKKFGMPLQARA</sequence>
<organism evidence="7">
    <name type="scientific">Emiliania huxleyi</name>
    <name type="common">Coccolithophore</name>
    <name type="synonym">Pontosphaera huxleyi</name>
    <dbReference type="NCBI Taxonomy" id="2903"/>
    <lineage>
        <taxon>Eukaryota</taxon>
        <taxon>Haptista</taxon>
        <taxon>Haptophyta</taxon>
        <taxon>Prymnesiophyceae</taxon>
        <taxon>Isochrysidales</taxon>
        <taxon>Noelaerhabdaceae</taxon>
        <taxon>Emiliania</taxon>
    </lineage>
</organism>
<dbReference type="PANTHER" id="PTHR11994">
    <property type="entry name" value="60S RIBOSOMAL PROTEIN L11-RELATED"/>
    <property type="match status" value="1"/>
</dbReference>
<reference evidence="7" key="1">
    <citation type="journal article" date="2012" name="J. Eukaryot. Microbiol.">
        <title>Twenty-Fold Difference in Evolutionary Rates between the Mitochondrial and Plastid Genomes of Species with Secondary Red Plastids.</title>
        <authorList>
            <person name="Smith D.R."/>
            <person name="Keeling P.J."/>
        </authorList>
    </citation>
    <scope>NUCLEOTIDE SEQUENCE</scope>
</reference>
<dbReference type="InterPro" id="IPR020930">
    <property type="entry name" value="Ribosomal_uL5_bac-type"/>
</dbReference>
<dbReference type="SMR" id="H9LSD6"/>
<evidence type="ECO:0000256" key="3">
    <source>
        <dbReference type="ARBA" id="ARBA00023274"/>
    </source>
</evidence>
<dbReference type="EMBL" id="JN022705">
    <property type="protein sequence ID" value="AEI29569.1"/>
    <property type="molecule type" value="Genomic_DNA"/>
</dbReference>
<dbReference type="GO" id="GO:1990904">
    <property type="term" value="C:ribonucleoprotein complex"/>
    <property type="evidence" value="ECO:0007669"/>
    <property type="project" value="UniProtKB-KW"/>
</dbReference>
<dbReference type="RefSeq" id="YP_277412.1">
    <property type="nucleotide sequence ID" value="NC_007288.1"/>
</dbReference>
<feature type="domain" description="Large ribosomal subunit protein uL5 N-terminal" evidence="5">
    <location>
        <begin position="25"/>
        <end position="81"/>
    </location>
</feature>
<evidence type="ECO:0000313" key="7">
    <source>
        <dbReference type="EMBL" id="AEI29569.1"/>
    </source>
</evidence>
<protein>
    <submittedName>
        <fullName evidence="7">Ribosomal protein L5</fullName>
    </submittedName>
</protein>
<keyword evidence="7" id="KW-0934">Plastid</keyword>
<evidence type="ECO:0000256" key="2">
    <source>
        <dbReference type="ARBA" id="ARBA00022980"/>
    </source>
</evidence>
<accession>H9LSD6</accession>
<dbReference type="GeneID" id="3562496"/>
<feature type="domain" description="Large ribosomal subunit protein uL5 C-terminal" evidence="6">
    <location>
        <begin position="85"/>
        <end position="177"/>
    </location>
</feature>
<dbReference type="InterPro" id="IPR031309">
    <property type="entry name" value="Ribosomal_uL5_C"/>
</dbReference>
<dbReference type="AlphaFoldDB" id="H9LSD6"/>
<gene>
    <name evidence="7" type="primary">rpl5</name>
</gene>
<dbReference type="SUPFAM" id="SSF55282">
    <property type="entry name" value="RL5-like"/>
    <property type="match status" value="1"/>
</dbReference>
<geneLocation type="plastid" evidence="7"/>
<dbReference type="InterPro" id="IPR031310">
    <property type="entry name" value="Ribosomal_uL5_N"/>
</dbReference>
<dbReference type="GO" id="GO:0003735">
    <property type="term" value="F:structural constituent of ribosome"/>
    <property type="evidence" value="ECO:0007669"/>
    <property type="project" value="InterPro"/>
</dbReference>
<evidence type="ECO:0000256" key="1">
    <source>
        <dbReference type="ARBA" id="ARBA00008553"/>
    </source>
</evidence>
<dbReference type="Pfam" id="PF00673">
    <property type="entry name" value="Ribosomal_L5_C"/>
    <property type="match status" value="1"/>
</dbReference>
<keyword evidence="3 4" id="KW-0687">Ribonucleoprotein</keyword>
<keyword evidence="2 4" id="KW-0689">Ribosomal protein</keyword>